<comment type="caution">
    <text evidence="2">The sequence shown here is derived from an EMBL/GenBank/DDBJ whole genome shotgun (WGS) entry which is preliminary data.</text>
</comment>
<dbReference type="AlphaFoldDB" id="A0A0J6T6B5"/>
<feature type="transmembrane region" description="Helical" evidence="1">
    <location>
        <begin position="7"/>
        <end position="25"/>
    </location>
</feature>
<keyword evidence="1" id="KW-0472">Membrane</keyword>
<dbReference type="OrthoDB" id="7914204at2"/>
<sequence>MTAKRELSLATAFFALLAVLVVGLMRPLDTVGWACLATSVTFVVLGCLALWKDSMSAASEPGSWTVDQPFGGDVTALAPTAVAPEELISAAQAGEPTNEERVVLKTTIEALVEADALAPGEVDVMLLWRAAQHVDPGRPVGSFEALYALATLQEFGLFAPRRLVFVPSHTEYDTALLAEITASVLMALGHGVGPDDVIVVLPGEGAQGRASITFPLDGRRETIMCDFLWKYPPPDLCEALINFRRADDPREVVCADGSHGMLLLAAIRPGSLDALNRRFPAEDPLFGPP</sequence>
<accession>A0A0J6T6B5</accession>
<organism evidence="2 3">
    <name type="scientific">Methylobacterium aquaticum</name>
    <dbReference type="NCBI Taxonomy" id="270351"/>
    <lineage>
        <taxon>Bacteria</taxon>
        <taxon>Pseudomonadati</taxon>
        <taxon>Pseudomonadota</taxon>
        <taxon>Alphaproteobacteria</taxon>
        <taxon>Hyphomicrobiales</taxon>
        <taxon>Methylobacteriaceae</taxon>
        <taxon>Methylobacterium</taxon>
    </lineage>
</organism>
<keyword evidence="1" id="KW-1133">Transmembrane helix</keyword>
<name>A0A0J6T6B5_9HYPH</name>
<dbReference type="EMBL" id="LABX01000007">
    <property type="protein sequence ID" value="KMO41372.1"/>
    <property type="molecule type" value="Genomic_DNA"/>
</dbReference>
<dbReference type="PATRIC" id="fig|270351.6.peg.6787"/>
<dbReference type="RefSeq" id="WP_048461931.1">
    <property type="nucleotide sequence ID" value="NZ_LABX01000007.1"/>
</dbReference>
<gene>
    <name evidence="2" type="ORF">VP06_00820</name>
</gene>
<proteinExistence type="predicted"/>
<feature type="transmembrane region" description="Helical" evidence="1">
    <location>
        <begin position="31"/>
        <end position="51"/>
    </location>
</feature>
<keyword evidence="1" id="KW-0812">Transmembrane</keyword>
<evidence type="ECO:0000313" key="2">
    <source>
        <dbReference type="EMBL" id="KMO41372.1"/>
    </source>
</evidence>
<evidence type="ECO:0000256" key="1">
    <source>
        <dbReference type="SAM" id="Phobius"/>
    </source>
</evidence>
<evidence type="ECO:0000313" key="3">
    <source>
        <dbReference type="Proteomes" id="UP000035929"/>
    </source>
</evidence>
<protein>
    <submittedName>
        <fullName evidence="2">Uncharacterized protein</fullName>
    </submittedName>
</protein>
<reference evidence="2 3" key="1">
    <citation type="submission" date="2015-03" db="EMBL/GenBank/DDBJ databases">
        <title>Genome sequencing of Methylobacterium aquaticum DSM16371 type strain.</title>
        <authorList>
            <person name="Chaudhry V."/>
            <person name="Patil P.B."/>
        </authorList>
    </citation>
    <scope>NUCLEOTIDE SEQUENCE [LARGE SCALE GENOMIC DNA]</scope>
    <source>
        <strain evidence="2 3">DSM 16371</strain>
    </source>
</reference>
<dbReference type="Proteomes" id="UP000035929">
    <property type="component" value="Unassembled WGS sequence"/>
</dbReference>